<dbReference type="SUPFAM" id="SSF55729">
    <property type="entry name" value="Acyl-CoA N-acyltransferases (Nat)"/>
    <property type="match status" value="1"/>
</dbReference>
<gene>
    <name evidence="2" type="ORF">O1R50_20490</name>
</gene>
<sequence>MVTDPQWRKRGYSRSCTQALLDWFADQNVHVLELLASEQGEGLYKELGFTVSPEPAMRFNRLR</sequence>
<dbReference type="InterPro" id="IPR016181">
    <property type="entry name" value="Acyl_CoA_acyltransferase"/>
</dbReference>
<dbReference type="PROSITE" id="PS51186">
    <property type="entry name" value="GNAT"/>
    <property type="match status" value="1"/>
</dbReference>
<dbReference type="Pfam" id="PF13673">
    <property type="entry name" value="Acetyltransf_10"/>
    <property type="match status" value="1"/>
</dbReference>
<protein>
    <submittedName>
        <fullName evidence="2">GNAT family N-acetyltransferase</fullName>
    </submittedName>
</protein>
<reference evidence="2" key="1">
    <citation type="submission" date="2022-12" db="EMBL/GenBank/DDBJ databases">
        <title>Gycomyces niveus sp.nov.,a novel actinomycete isolated from soil in Shouguan.</title>
        <authorList>
            <person name="Yang X."/>
        </authorList>
    </citation>
    <scope>NUCLEOTIDE SEQUENCE</scope>
    <source>
        <strain evidence="2">NEAU-A15</strain>
    </source>
</reference>
<dbReference type="Gene3D" id="3.40.630.30">
    <property type="match status" value="1"/>
</dbReference>
<name>A0A9X3PAY4_9ACTN</name>
<organism evidence="2 3">
    <name type="scientific">Glycomyces luteolus</name>
    <dbReference type="NCBI Taxonomy" id="2670330"/>
    <lineage>
        <taxon>Bacteria</taxon>
        <taxon>Bacillati</taxon>
        <taxon>Actinomycetota</taxon>
        <taxon>Actinomycetes</taxon>
        <taxon>Glycomycetales</taxon>
        <taxon>Glycomycetaceae</taxon>
        <taxon>Glycomyces</taxon>
    </lineage>
</organism>
<comment type="caution">
    <text evidence="2">The sequence shown here is derived from an EMBL/GenBank/DDBJ whole genome shotgun (WGS) entry which is preliminary data.</text>
</comment>
<evidence type="ECO:0000259" key="1">
    <source>
        <dbReference type="PROSITE" id="PS51186"/>
    </source>
</evidence>
<feature type="domain" description="N-acetyltransferase" evidence="1">
    <location>
        <begin position="1"/>
        <end position="63"/>
    </location>
</feature>
<dbReference type="RefSeq" id="WP_270112046.1">
    <property type="nucleotide sequence ID" value="NZ_JAPZVP010000018.1"/>
</dbReference>
<accession>A0A9X3PAY4</accession>
<dbReference type="GO" id="GO:0016747">
    <property type="term" value="F:acyltransferase activity, transferring groups other than amino-acyl groups"/>
    <property type="evidence" value="ECO:0007669"/>
    <property type="project" value="InterPro"/>
</dbReference>
<evidence type="ECO:0000313" key="3">
    <source>
        <dbReference type="Proteomes" id="UP001146067"/>
    </source>
</evidence>
<dbReference type="Proteomes" id="UP001146067">
    <property type="component" value="Unassembled WGS sequence"/>
</dbReference>
<dbReference type="EMBL" id="JAPZVP010000018">
    <property type="protein sequence ID" value="MDA1362016.1"/>
    <property type="molecule type" value="Genomic_DNA"/>
</dbReference>
<dbReference type="InterPro" id="IPR000182">
    <property type="entry name" value="GNAT_dom"/>
</dbReference>
<proteinExistence type="predicted"/>
<evidence type="ECO:0000313" key="2">
    <source>
        <dbReference type="EMBL" id="MDA1362016.1"/>
    </source>
</evidence>
<keyword evidence="3" id="KW-1185">Reference proteome</keyword>
<dbReference type="AlphaFoldDB" id="A0A9X3PAY4"/>
<dbReference type="CDD" id="cd04301">
    <property type="entry name" value="NAT_SF"/>
    <property type="match status" value="1"/>
</dbReference>